<evidence type="ECO:0000256" key="5">
    <source>
        <dbReference type="ARBA" id="ARBA00022989"/>
    </source>
</evidence>
<feature type="transmembrane region" description="Helical" evidence="7">
    <location>
        <begin position="29"/>
        <end position="49"/>
    </location>
</feature>
<evidence type="ECO:0000256" key="3">
    <source>
        <dbReference type="ARBA" id="ARBA00022475"/>
    </source>
</evidence>
<keyword evidence="6 7" id="KW-0472">Membrane</keyword>
<gene>
    <name evidence="9" type="ORF">GCM10007874_29990</name>
</gene>
<dbReference type="Gene3D" id="1.10.3720.10">
    <property type="entry name" value="MetI-like"/>
    <property type="match status" value="1"/>
</dbReference>
<feature type="transmembrane region" description="Helical" evidence="7">
    <location>
        <begin position="264"/>
        <end position="283"/>
    </location>
</feature>
<evidence type="ECO:0000256" key="2">
    <source>
        <dbReference type="ARBA" id="ARBA00022448"/>
    </source>
</evidence>
<feature type="domain" description="ABC transmembrane type-1" evidence="8">
    <location>
        <begin position="91"/>
        <end position="283"/>
    </location>
</feature>
<accession>A0ABQ6CI09</accession>
<evidence type="ECO:0000313" key="9">
    <source>
        <dbReference type="EMBL" id="GLS19982.1"/>
    </source>
</evidence>
<dbReference type="RefSeq" id="WP_284313055.1">
    <property type="nucleotide sequence ID" value="NZ_BSPC01000026.1"/>
</dbReference>
<keyword evidence="3" id="KW-1003">Cell membrane</keyword>
<proteinExistence type="inferred from homology"/>
<comment type="caution">
    <text evidence="9">The sequence shown here is derived from an EMBL/GenBank/DDBJ whole genome shotgun (WGS) entry which is preliminary data.</text>
</comment>
<keyword evidence="10" id="KW-1185">Reference proteome</keyword>
<dbReference type="PANTHER" id="PTHR43744">
    <property type="entry name" value="ABC TRANSPORTER PERMEASE PROTEIN MG189-RELATED-RELATED"/>
    <property type="match status" value="1"/>
</dbReference>
<dbReference type="CDD" id="cd06261">
    <property type="entry name" value="TM_PBP2"/>
    <property type="match status" value="1"/>
</dbReference>
<evidence type="ECO:0000259" key="8">
    <source>
        <dbReference type="PROSITE" id="PS50928"/>
    </source>
</evidence>
<feature type="transmembrane region" description="Helical" evidence="7">
    <location>
        <begin position="203"/>
        <end position="228"/>
    </location>
</feature>
<sequence length="293" mass="32820">MADAIENTPFEEALIRKPPVRRTGMGRRAVFVFAFICALAWLAPFYYLAISIFKTTEEYAHNDALSLPEGVSPIWSNLEQAWTQANMASAFFNSALYGVVGAGLAVFFAAMAAFALARLNFGGKNFWFMLIFLGTIFPFQMYLIPLFFGYQHAGILNTRWGMLLLYTAICVPFPALVLRSHMSQISREVDEAARMDGAQEFRIFWSIILPNCSGSLVALFLLQFTWIWNDLLFSMVLGNRPEIRSIMNALQVFQGNYAAYGPNVALAASLLASIPPLAAFAFLRRHFMEGLKV</sequence>
<dbReference type="Proteomes" id="UP001156882">
    <property type="component" value="Unassembled WGS sequence"/>
</dbReference>
<dbReference type="InterPro" id="IPR000515">
    <property type="entry name" value="MetI-like"/>
</dbReference>
<feature type="transmembrane region" description="Helical" evidence="7">
    <location>
        <begin position="126"/>
        <end position="148"/>
    </location>
</feature>
<comment type="subcellular location">
    <subcellularLocation>
        <location evidence="1 7">Cell membrane</location>
        <topology evidence="1 7">Multi-pass membrane protein</topology>
    </subcellularLocation>
</comment>
<dbReference type="SUPFAM" id="SSF161098">
    <property type="entry name" value="MetI-like"/>
    <property type="match status" value="1"/>
</dbReference>
<evidence type="ECO:0000313" key="10">
    <source>
        <dbReference type="Proteomes" id="UP001156882"/>
    </source>
</evidence>
<dbReference type="EMBL" id="BSPC01000026">
    <property type="protein sequence ID" value="GLS19982.1"/>
    <property type="molecule type" value="Genomic_DNA"/>
</dbReference>
<keyword evidence="2 7" id="KW-0813">Transport</keyword>
<keyword evidence="5 7" id="KW-1133">Transmembrane helix</keyword>
<name>A0ABQ6CI09_9HYPH</name>
<reference evidence="10" key="1">
    <citation type="journal article" date="2019" name="Int. J. Syst. Evol. Microbiol.">
        <title>The Global Catalogue of Microorganisms (GCM) 10K type strain sequencing project: providing services to taxonomists for standard genome sequencing and annotation.</title>
        <authorList>
            <consortium name="The Broad Institute Genomics Platform"/>
            <consortium name="The Broad Institute Genome Sequencing Center for Infectious Disease"/>
            <person name="Wu L."/>
            <person name="Ma J."/>
        </authorList>
    </citation>
    <scope>NUCLEOTIDE SEQUENCE [LARGE SCALE GENOMIC DNA]</scope>
    <source>
        <strain evidence="10">NBRC 101365</strain>
    </source>
</reference>
<feature type="transmembrane region" description="Helical" evidence="7">
    <location>
        <begin position="95"/>
        <end position="119"/>
    </location>
</feature>
<dbReference type="InterPro" id="IPR035906">
    <property type="entry name" value="MetI-like_sf"/>
</dbReference>
<evidence type="ECO:0000256" key="7">
    <source>
        <dbReference type="RuleBase" id="RU363032"/>
    </source>
</evidence>
<feature type="transmembrane region" description="Helical" evidence="7">
    <location>
        <begin position="160"/>
        <end position="178"/>
    </location>
</feature>
<evidence type="ECO:0000256" key="4">
    <source>
        <dbReference type="ARBA" id="ARBA00022692"/>
    </source>
</evidence>
<organism evidence="9 10">
    <name type="scientific">Labrys miyagiensis</name>
    <dbReference type="NCBI Taxonomy" id="346912"/>
    <lineage>
        <taxon>Bacteria</taxon>
        <taxon>Pseudomonadati</taxon>
        <taxon>Pseudomonadota</taxon>
        <taxon>Alphaproteobacteria</taxon>
        <taxon>Hyphomicrobiales</taxon>
        <taxon>Xanthobacteraceae</taxon>
        <taxon>Labrys</taxon>
    </lineage>
</organism>
<dbReference type="PROSITE" id="PS50928">
    <property type="entry name" value="ABC_TM1"/>
    <property type="match status" value="1"/>
</dbReference>
<dbReference type="Pfam" id="PF00528">
    <property type="entry name" value="BPD_transp_1"/>
    <property type="match status" value="1"/>
</dbReference>
<keyword evidence="4 7" id="KW-0812">Transmembrane</keyword>
<comment type="similarity">
    <text evidence="7">Belongs to the binding-protein-dependent transport system permease family.</text>
</comment>
<dbReference type="PANTHER" id="PTHR43744:SF12">
    <property type="entry name" value="ABC TRANSPORTER PERMEASE PROTEIN MG189-RELATED"/>
    <property type="match status" value="1"/>
</dbReference>
<evidence type="ECO:0000256" key="1">
    <source>
        <dbReference type="ARBA" id="ARBA00004651"/>
    </source>
</evidence>
<protein>
    <submittedName>
        <fullName evidence="9">Permease</fullName>
    </submittedName>
</protein>
<evidence type="ECO:0000256" key="6">
    <source>
        <dbReference type="ARBA" id="ARBA00023136"/>
    </source>
</evidence>